<dbReference type="AlphaFoldDB" id="A0A2P2INH2"/>
<proteinExistence type="predicted"/>
<name>A0A2P2INH2_RHIMU</name>
<organism evidence="1">
    <name type="scientific">Rhizophora mucronata</name>
    <name type="common">Asiatic mangrove</name>
    <dbReference type="NCBI Taxonomy" id="61149"/>
    <lineage>
        <taxon>Eukaryota</taxon>
        <taxon>Viridiplantae</taxon>
        <taxon>Streptophyta</taxon>
        <taxon>Embryophyta</taxon>
        <taxon>Tracheophyta</taxon>
        <taxon>Spermatophyta</taxon>
        <taxon>Magnoliopsida</taxon>
        <taxon>eudicotyledons</taxon>
        <taxon>Gunneridae</taxon>
        <taxon>Pentapetalae</taxon>
        <taxon>rosids</taxon>
        <taxon>fabids</taxon>
        <taxon>Malpighiales</taxon>
        <taxon>Rhizophoraceae</taxon>
        <taxon>Rhizophora</taxon>
    </lineage>
</organism>
<dbReference type="EMBL" id="GGEC01002289">
    <property type="protein sequence ID" value="MBW82772.1"/>
    <property type="molecule type" value="Transcribed_RNA"/>
</dbReference>
<sequence>MLSGRPAASINQTQLKYKHQNLGCSL</sequence>
<protein>
    <submittedName>
        <fullName evidence="1">Uncharacterized protein</fullName>
    </submittedName>
</protein>
<accession>A0A2P2INH2</accession>
<evidence type="ECO:0000313" key="1">
    <source>
        <dbReference type="EMBL" id="MBW82772.1"/>
    </source>
</evidence>
<reference evidence="1" key="1">
    <citation type="submission" date="2018-02" db="EMBL/GenBank/DDBJ databases">
        <title>Rhizophora mucronata_Transcriptome.</title>
        <authorList>
            <person name="Meera S.P."/>
            <person name="Sreeshan A."/>
            <person name="Augustine A."/>
        </authorList>
    </citation>
    <scope>NUCLEOTIDE SEQUENCE</scope>
    <source>
        <tissue evidence="1">Leaf</tissue>
    </source>
</reference>